<evidence type="ECO:0000313" key="3">
    <source>
        <dbReference type="EMBL" id="CAL1141812.1"/>
    </source>
</evidence>
<comment type="caution">
    <text evidence="2">The sequence shown here is derived from an EMBL/GenBank/DDBJ whole genome shotgun (WGS) entry which is preliminary data.</text>
</comment>
<dbReference type="EMBL" id="CAMXCT020001267">
    <property type="protein sequence ID" value="CAL1141812.1"/>
    <property type="molecule type" value="Genomic_DNA"/>
</dbReference>
<gene>
    <name evidence="2" type="ORF">C1SCF055_LOCUS15611</name>
</gene>
<sequence>MDEWSLKKRKEDKICALGLHSPGAEKINAINARRAELLREQKALAKGLRRLVGEDIVVQRGNVKAQQVAVKKSRQLFAPMECHHAKLPSEETEGLAQTLQSVLRVSQELDTLQKEVQQLQKAEKHEQQNGTQAVAVNSLHDWFGRYGEPHRQSQPEEMARSFIMKPRRLPFLGTSNAVTLRPGHLIK</sequence>
<evidence type="ECO:0000313" key="2">
    <source>
        <dbReference type="EMBL" id="CAI3988437.1"/>
    </source>
</evidence>
<protein>
    <submittedName>
        <fullName evidence="2">Uncharacterized protein</fullName>
    </submittedName>
</protein>
<keyword evidence="4" id="KW-1185">Reference proteome</keyword>
<reference evidence="3" key="2">
    <citation type="submission" date="2024-04" db="EMBL/GenBank/DDBJ databases">
        <authorList>
            <person name="Chen Y."/>
            <person name="Shah S."/>
            <person name="Dougan E. K."/>
            <person name="Thang M."/>
            <person name="Chan C."/>
        </authorList>
    </citation>
    <scope>NUCLEOTIDE SEQUENCE [LARGE SCALE GENOMIC DNA]</scope>
</reference>
<reference evidence="2" key="1">
    <citation type="submission" date="2022-10" db="EMBL/GenBank/DDBJ databases">
        <authorList>
            <person name="Chen Y."/>
            <person name="Dougan E. K."/>
            <person name="Chan C."/>
            <person name="Rhodes N."/>
            <person name="Thang M."/>
        </authorList>
    </citation>
    <scope>NUCLEOTIDE SEQUENCE</scope>
</reference>
<dbReference type="EMBL" id="CAMXCT030001267">
    <property type="protein sequence ID" value="CAL4775749.1"/>
    <property type="molecule type" value="Genomic_DNA"/>
</dbReference>
<organism evidence="2">
    <name type="scientific">Cladocopium goreaui</name>
    <dbReference type="NCBI Taxonomy" id="2562237"/>
    <lineage>
        <taxon>Eukaryota</taxon>
        <taxon>Sar</taxon>
        <taxon>Alveolata</taxon>
        <taxon>Dinophyceae</taxon>
        <taxon>Suessiales</taxon>
        <taxon>Symbiodiniaceae</taxon>
        <taxon>Cladocopium</taxon>
    </lineage>
</organism>
<evidence type="ECO:0000313" key="4">
    <source>
        <dbReference type="Proteomes" id="UP001152797"/>
    </source>
</evidence>
<dbReference type="EMBL" id="CAMXCT010001267">
    <property type="protein sequence ID" value="CAI3988437.1"/>
    <property type="molecule type" value="Genomic_DNA"/>
</dbReference>
<dbReference type="OrthoDB" id="420560at2759"/>
<evidence type="ECO:0000256" key="1">
    <source>
        <dbReference type="SAM" id="Coils"/>
    </source>
</evidence>
<keyword evidence="1" id="KW-0175">Coiled coil</keyword>
<dbReference type="AlphaFoldDB" id="A0A9P1CC38"/>
<feature type="coiled-coil region" evidence="1">
    <location>
        <begin position="95"/>
        <end position="129"/>
    </location>
</feature>
<accession>A0A9P1CC38</accession>
<proteinExistence type="predicted"/>
<dbReference type="Proteomes" id="UP001152797">
    <property type="component" value="Unassembled WGS sequence"/>
</dbReference>
<name>A0A9P1CC38_9DINO</name>